<comment type="caution">
    <text evidence="3">The sequence shown here is derived from an EMBL/GenBank/DDBJ whole genome shotgun (WGS) entry which is preliminary data.</text>
</comment>
<proteinExistence type="predicted"/>
<reference evidence="3 4" key="1">
    <citation type="submission" date="2023-07" db="EMBL/GenBank/DDBJ databases">
        <title>Genomic Encyclopedia of Type Strains, Phase IV (KMG-IV): sequencing the most valuable type-strain genomes for metagenomic binning, comparative biology and taxonomic classification.</title>
        <authorList>
            <person name="Goeker M."/>
        </authorList>
    </citation>
    <scope>NUCLEOTIDE SEQUENCE [LARGE SCALE GENOMIC DNA]</scope>
    <source>
        <strain evidence="3 4">B6-8</strain>
    </source>
</reference>
<evidence type="ECO:0000313" key="4">
    <source>
        <dbReference type="Proteomes" id="UP001241603"/>
    </source>
</evidence>
<protein>
    <submittedName>
        <fullName evidence="3">Transposase-like protein</fullName>
    </submittedName>
</protein>
<sequence>MGVRKNARTTFHGRALLVKRIVESGWQVAAAAEDAGVSARTACKWLERFRAGGERMLHDRNSAPCLTPHATPAVTIEAVEALRHRRMSGPRHRLVQTIRRHRRPRDVRQRIAYKSHAFHRLLAGPSIRHIRTRPYTLRTNGKADRFIQTSLREWAYAATYRSSTERTEAMPRWSTPATSEDAAQLSKVSRHSNSEHLLENDT</sequence>
<dbReference type="Pfam" id="PF13011">
    <property type="entry name" value="LZ_Tnp_IS481"/>
    <property type="match status" value="1"/>
</dbReference>
<evidence type="ECO:0000259" key="2">
    <source>
        <dbReference type="Pfam" id="PF13011"/>
    </source>
</evidence>
<dbReference type="EMBL" id="JAUSVO010000003">
    <property type="protein sequence ID" value="MDQ0438270.1"/>
    <property type="molecule type" value="Genomic_DNA"/>
</dbReference>
<dbReference type="Proteomes" id="UP001241603">
    <property type="component" value="Unassembled WGS sequence"/>
</dbReference>
<evidence type="ECO:0000256" key="1">
    <source>
        <dbReference type="SAM" id="MobiDB-lite"/>
    </source>
</evidence>
<name>A0ABU0H7L8_9HYPH</name>
<keyword evidence="4" id="KW-1185">Reference proteome</keyword>
<gene>
    <name evidence="3" type="ORF">QO014_002662</name>
</gene>
<dbReference type="InterPro" id="IPR024967">
    <property type="entry name" value="DNA-bd_IS481-type"/>
</dbReference>
<dbReference type="SUPFAM" id="SSF46689">
    <property type="entry name" value="Homeodomain-like"/>
    <property type="match status" value="1"/>
</dbReference>
<organism evidence="3 4">
    <name type="scientific">Kaistia dalseonensis</name>
    <dbReference type="NCBI Taxonomy" id="410840"/>
    <lineage>
        <taxon>Bacteria</taxon>
        <taxon>Pseudomonadati</taxon>
        <taxon>Pseudomonadota</taxon>
        <taxon>Alphaproteobacteria</taxon>
        <taxon>Hyphomicrobiales</taxon>
        <taxon>Kaistiaceae</taxon>
        <taxon>Kaistia</taxon>
    </lineage>
</organism>
<dbReference type="InterPro" id="IPR036397">
    <property type="entry name" value="RNaseH_sf"/>
</dbReference>
<dbReference type="Gene3D" id="3.30.420.10">
    <property type="entry name" value="Ribonuclease H-like superfamily/Ribonuclease H"/>
    <property type="match status" value="1"/>
</dbReference>
<accession>A0ABU0H7L8</accession>
<feature type="region of interest" description="Disordered" evidence="1">
    <location>
        <begin position="165"/>
        <end position="202"/>
    </location>
</feature>
<evidence type="ECO:0000313" key="3">
    <source>
        <dbReference type="EMBL" id="MDQ0438270.1"/>
    </source>
</evidence>
<dbReference type="SUPFAM" id="SSF53098">
    <property type="entry name" value="Ribonuclease H-like"/>
    <property type="match status" value="1"/>
</dbReference>
<feature type="compositionally biased region" description="Basic and acidic residues" evidence="1">
    <location>
        <begin position="192"/>
        <end position="202"/>
    </location>
</feature>
<feature type="domain" description="DNA-binding" evidence="2">
    <location>
        <begin position="2"/>
        <end position="78"/>
    </location>
</feature>
<dbReference type="InterPro" id="IPR012337">
    <property type="entry name" value="RNaseH-like_sf"/>
</dbReference>
<dbReference type="InterPro" id="IPR009057">
    <property type="entry name" value="Homeodomain-like_sf"/>
</dbReference>